<reference evidence="1 2" key="1">
    <citation type="submission" date="2015-10" db="EMBL/GenBank/DDBJ databases">
        <authorList>
            <person name="Rovetto F.F."/>
            <person name="Cocolin L.L."/>
            <person name="Illeghems K.K."/>
            <person name="Van Nieuwerbuegh F.F."/>
            <person name="Houf K.K."/>
        </authorList>
    </citation>
    <scope>NUCLEOTIDE SEQUENCE [LARGE SCALE GENOMIC DNA]</scope>
    <source>
        <strain evidence="1 2">LMG 24486</strain>
    </source>
</reference>
<dbReference type="EMBL" id="LLKQ01000001">
    <property type="protein sequence ID" value="OCL95605.1"/>
    <property type="molecule type" value="Genomic_DNA"/>
</dbReference>
<proteinExistence type="predicted"/>
<keyword evidence="2" id="KW-1185">Reference proteome</keyword>
<dbReference type="Proteomes" id="UP000092987">
    <property type="component" value="Unassembled WGS sequence"/>
</dbReference>
<protein>
    <submittedName>
        <fullName evidence="1">Uncharacterized protein</fullName>
    </submittedName>
</protein>
<evidence type="ECO:0000313" key="2">
    <source>
        <dbReference type="Proteomes" id="UP000092987"/>
    </source>
</evidence>
<gene>
    <name evidence="1" type="ORF">AA347_01078</name>
</gene>
<dbReference type="RefSeq" id="WP_066184760.1">
    <property type="nucleotide sequence ID" value="NZ_CP035926.1"/>
</dbReference>
<accession>A0A1C7WRY7</accession>
<comment type="caution">
    <text evidence="1">The sequence shown here is derived from an EMBL/GenBank/DDBJ whole genome shotgun (WGS) entry which is preliminary data.</text>
</comment>
<name>A0A1C7WRY7_9BACT</name>
<sequence>MGRLKIKSNRALVSTLEIGLNKKLIDTYRIKLFSKIKASFETEKEFLLKEDIEIKEWLKNIFQPINNIYFENNIRA</sequence>
<organism evidence="1 2">
    <name type="scientific">Aliarcobacter thereius LMG 24486</name>
    <dbReference type="NCBI Taxonomy" id="1032240"/>
    <lineage>
        <taxon>Bacteria</taxon>
        <taxon>Pseudomonadati</taxon>
        <taxon>Campylobacterota</taxon>
        <taxon>Epsilonproteobacteria</taxon>
        <taxon>Campylobacterales</taxon>
        <taxon>Arcobacteraceae</taxon>
        <taxon>Aliarcobacter</taxon>
    </lineage>
</organism>
<evidence type="ECO:0000313" key="1">
    <source>
        <dbReference type="EMBL" id="OCL95605.1"/>
    </source>
</evidence>